<sequence>MADFVRARSAEHKRERMGEIKAAARDLFATRPYHEITLSTIAERLSWTRANLYKYVTSKEEVFLELCADAMGAYFDALDAAFPTGCGYGPDTIAQVWTGIIAAHRDYLRYCDILPSIIETNVSVDRLAAFKTRYYGWTDRFAATLRGLLGIDAERAYDLFLAVHYHAVGIDGLGRWNPLVEDALQRAGIVPPAIDFRDNVAEFIRAMIAHYAPERRAGEV</sequence>
<comment type="caution">
    <text evidence="4">The sequence shown here is derived from an EMBL/GenBank/DDBJ whole genome shotgun (WGS) entry which is preliminary data.</text>
</comment>
<dbReference type="Pfam" id="PF17929">
    <property type="entry name" value="TetR_C_34"/>
    <property type="match status" value="1"/>
</dbReference>
<proteinExistence type="predicted"/>
<protein>
    <submittedName>
        <fullName evidence="4">TetR family transcriptional regulator</fullName>
    </submittedName>
</protein>
<evidence type="ECO:0000313" key="5">
    <source>
        <dbReference type="Proteomes" id="UP000812844"/>
    </source>
</evidence>
<dbReference type="PROSITE" id="PS50977">
    <property type="entry name" value="HTH_TETR_2"/>
    <property type="match status" value="1"/>
</dbReference>
<reference evidence="4 5" key="1">
    <citation type="submission" date="2021-05" db="EMBL/GenBank/DDBJ databases">
        <title>Phylogenetic classification of ten novel species belonging to the genus Bifidobacterium comprising B. colchicus sp. nov., B. abeli sp. nov., B. bicoloris sp. nov., B. guerezis sp. nov., B. rosaliae sp. nov., B. santillanensis sp. nov., B. argentati sp. nov., B. amazzoni sp. nov., B. pluviali sp. nov., and B. pinnaculum sp. nov.</title>
        <authorList>
            <person name="Lugli G.A."/>
            <person name="Ruiz Garcia L."/>
            <person name="Margolles A."/>
            <person name="Ventura M."/>
        </authorList>
    </citation>
    <scope>NUCLEOTIDE SEQUENCE [LARGE SCALE GENOMIC DNA]</scope>
    <source>
        <strain evidence="4 5">6T3</strain>
    </source>
</reference>
<name>A0ABS6W5X9_9BIFI</name>
<dbReference type="Pfam" id="PF00440">
    <property type="entry name" value="TetR_N"/>
    <property type="match status" value="1"/>
</dbReference>
<organism evidence="4 5">
    <name type="scientific">Bifidobacterium phasiani</name>
    <dbReference type="NCBI Taxonomy" id="2834431"/>
    <lineage>
        <taxon>Bacteria</taxon>
        <taxon>Bacillati</taxon>
        <taxon>Actinomycetota</taxon>
        <taxon>Actinomycetes</taxon>
        <taxon>Bifidobacteriales</taxon>
        <taxon>Bifidobacteriaceae</taxon>
        <taxon>Bifidobacterium</taxon>
    </lineage>
</organism>
<keyword evidence="1 2" id="KW-0238">DNA-binding</keyword>
<evidence type="ECO:0000313" key="4">
    <source>
        <dbReference type="EMBL" id="MBW3081867.1"/>
    </source>
</evidence>
<dbReference type="PANTHER" id="PTHR30055">
    <property type="entry name" value="HTH-TYPE TRANSCRIPTIONAL REGULATOR RUTR"/>
    <property type="match status" value="1"/>
</dbReference>
<feature type="DNA-binding region" description="H-T-H motif" evidence="2">
    <location>
        <begin position="37"/>
        <end position="56"/>
    </location>
</feature>
<gene>
    <name evidence="4" type="ORF">KIH73_00465</name>
</gene>
<feature type="domain" description="HTH tetR-type" evidence="3">
    <location>
        <begin position="14"/>
        <end position="74"/>
    </location>
</feature>
<evidence type="ECO:0000256" key="2">
    <source>
        <dbReference type="PROSITE-ProRule" id="PRU00335"/>
    </source>
</evidence>
<dbReference type="InterPro" id="IPR050109">
    <property type="entry name" value="HTH-type_TetR-like_transc_reg"/>
</dbReference>
<accession>A0ABS6W5X9</accession>
<evidence type="ECO:0000259" key="3">
    <source>
        <dbReference type="PROSITE" id="PS50977"/>
    </source>
</evidence>
<dbReference type="Proteomes" id="UP000812844">
    <property type="component" value="Unassembled WGS sequence"/>
</dbReference>
<dbReference type="PANTHER" id="PTHR30055:SF178">
    <property type="entry name" value="POSSIBLE TRANSCRIPTIONAL REGULATORY PROTEIN"/>
    <property type="match status" value="1"/>
</dbReference>
<dbReference type="InterPro" id="IPR001647">
    <property type="entry name" value="HTH_TetR"/>
</dbReference>
<keyword evidence="5" id="KW-1185">Reference proteome</keyword>
<dbReference type="EMBL" id="JAHBBD010000001">
    <property type="protein sequence ID" value="MBW3081867.1"/>
    <property type="molecule type" value="Genomic_DNA"/>
</dbReference>
<dbReference type="RefSeq" id="WP_219079554.1">
    <property type="nucleotide sequence ID" value="NZ_JAHBBD010000001.1"/>
</dbReference>
<dbReference type="InterPro" id="IPR041483">
    <property type="entry name" value="TetR_C_34"/>
</dbReference>
<evidence type="ECO:0000256" key="1">
    <source>
        <dbReference type="ARBA" id="ARBA00023125"/>
    </source>
</evidence>